<dbReference type="NCBIfam" id="TIGR04085">
    <property type="entry name" value="rSAM_more_4Fe4S"/>
    <property type="match status" value="1"/>
</dbReference>
<dbReference type="InterPro" id="IPR058240">
    <property type="entry name" value="rSAM_sf"/>
</dbReference>
<keyword evidence="3" id="KW-0479">Metal-binding</keyword>
<feature type="domain" description="Radical SAM core" evidence="6">
    <location>
        <begin position="100"/>
        <end position="322"/>
    </location>
</feature>
<reference evidence="7 8" key="1">
    <citation type="submission" date="2007-04" db="EMBL/GenBank/DDBJ databases">
        <authorList>
            <person name="Fulton L."/>
            <person name="Clifton S."/>
            <person name="Fulton B."/>
            <person name="Xu J."/>
            <person name="Minx P."/>
            <person name="Pepin K.H."/>
            <person name="Johnson M."/>
            <person name="Thiruvilangam P."/>
            <person name="Bhonagiri V."/>
            <person name="Nash W.E."/>
            <person name="Mardis E.R."/>
            <person name="Wilson R.K."/>
        </authorList>
    </citation>
    <scope>NUCLEOTIDE SEQUENCE [LARGE SCALE GENOMIC DNA]</scope>
    <source>
        <strain evidence="7 8">ATCC 29149</strain>
    </source>
</reference>
<dbReference type="AlphaFoldDB" id="A7B1N2"/>
<name>A7B1N2_MEDG7</name>
<dbReference type="GO" id="GO:0016491">
    <property type="term" value="F:oxidoreductase activity"/>
    <property type="evidence" value="ECO:0007669"/>
    <property type="project" value="InterPro"/>
</dbReference>
<dbReference type="Pfam" id="PF04055">
    <property type="entry name" value="Radical_SAM"/>
    <property type="match status" value="1"/>
</dbReference>
<evidence type="ECO:0000256" key="1">
    <source>
        <dbReference type="ARBA" id="ARBA00001966"/>
    </source>
</evidence>
<comment type="cofactor">
    <cofactor evidence="1">
        <name>[4Fe-4S] cluster</name>
        <dbReference type="ChEBI" id="CHEBI:49883"/>
    </cofactor>
</comment>
<dbReference type="PANTHER" id="PTHR43273:SF8">
    <property type="entry name" value="RADICAL SAM DOMAIN PROTEIN"/>
    <property type="match status" value="1"/>
</dbReference>
<gene>
    <name evidence="7" type="ORF">RUMGNA_01458</name>
</gene>
<dbReference type="SFLD" id="SFLDG01386">
    <property type="entry name" value="main_SPASM_domain-containing"/>
    <property type="match status" value="1"/>
</dbReference>
<dbReference type="Gene3D" id="3.20.20.70">
    <property type="entry name" value="Aldolase class I"/>
    <property type="match status" value="1"/>
</dbReference>
<evidence type="ECO:0000256" key="3">
    <source>
        <dbReference type="ARBA" id="ARBA00022723"/>
    </source>
</evidence>
<evidence type="ECO:0000259" key="6">
    <source>
        <dbReference type="PROSITE" id="PS51918"/>
    </source>
</evidence>
<dbReference type="NCBIfam" id="NF047865">
    <property type="entry name" value="rSAM_PapB"/>
    <property type="match status" value="1"/>
</dbReference>
<evidence type="ECO:0000256" key="2">
    <source>
        <dbReference type="ARBA" id="ARBA00022691"/>
    </source>
</evidence>
<dbReference type="SFLD" id="SFLDG01067">
    <property type="entry name" value="SPASM/twitch_domain_containing"/>
    <property type="match status" value="1"/>
</dbReference>
<dbReference type="PROSITE" id="PS51918">
    <property type="entry name" value="RADICAL_SAM"/>
    <property type="match status" value="1"/>
</dbReference>
<keyword evidence="4" id="KW-0408">Iron</keyword>
<dbReference type="Proteomes" id="UP000004410">
    <property type="component" value="Unassembled WGS sequence"/>
</dbReference>
<dbReference type="InterPro" id="IPR023867">
    <property type="entry name" value="Sulphatase_maturase_rSAM"/>
</dbReference>
<protein>
    <submittedName>
        <fullName evidence="7">Radical SAM domain protein</fullName>
    </submittedName>
</protein>
<organism evidence="7 8">
    <name type="scientific">Mediterraneibacter gnavus (strain ATCC 29149 / DSM 114966 / JCM 6515 / VPI C7-9)</name>
    <name type="common">Ruminococcus gnavus</name>
    <dbReference type="NCBI Taxonomy" id="411470"/>
    <lineage>
        <taxon>Bacteria</taxon>
        <taxon>Bacillati</taxon>
        <taxon>Bacillota</taxon>
        <taxon>Clostridia</taxon>
        <taxon>Lachnospirales</taxon>
        <taxon>Lachnospiraceae</taxon>
        <taxon>Mediterraneibacter</taxon>
    </lineage>
</organism>
<keyword evidence="5" id="KW-0411">Iron-sulfur</keyword>
<dbReference type="InterPro" id="IPR007197">
    <property type="entry name" value="rSAM"/>
</dbReference>
<accession>A7B1N2</accession>
<dbReference type="RefSeq" id="WP_004223636.1">
    <property type="nucleotide sequence ID" value="NZ_AAYG02000011.1"/>
</dbReference>
<evidence type="ECO:0000313" key="7">
    <source>
        <dbReference type="EMBL" id="EDN78154.1"/>
    </source>
</evidence>
<reference evidence="7 8" key="2">
    <citation type="submission" date="2007-06" db="EMBL/GenBank/DDBJ databases">
        <title>Draft genome sequence of Ruminococcus gnavus (ATCC 29149).</title>
        <authorList>
            <person name="Sudarsanam P."/>
            <person name="Ley R."/>
            <person name="Guruge J."/>
            <person name="Turnbaugh P.J."/>
            <person name="Mahowald M."/>
            <person name="Liep D."/>
            <person name="Gordon J."/>
        </authorList>
    </citation>
    <scope>NUCLEOTIDE SEQUENCE [LARGE SCALE GENOMIC DNA]</scope>
    <source>
        <strain evidence="7 8">ATCC 29149</strain>
    </source>
</reference>
<sequence length="463" mass="53306">MSIKNIIEAFPYKIVEVKGKKYVFVGYNSAIFELDEVDKFILDNLPESLENIYQKARIAFNNITIEALENRIIEMSKNFIIKNNDAEEKVEEMKKTYSWSGNPDTVILMLCQECNLRCKYCYAGDGEYSNPGIMKYEIGKKAIDFIAEFCGEKEQFNIIFFGGEPLMDFRKLKKLVEYAEYVAKNKGKTVGFAITTNGTLLTEEIEHFLIEKRFNITLSLDGGEEVNDANRFYANGKGAYNSTVSKTENLRKKIAVGVRGTVTHIDMDLLQRWKDLKELHVKNINFSPSVNMMDDQDYEKMITSFFESIDVYCQAIREKKYNEIKTMGYVGKIFDKLKNGGVRLKNCGAGNNMIAVDKDGNLFPCHRLLPYIHYKMGDIFTGLDKEKCGELEQEMMIANYPKCQKCWLQSFCCGGCIQENLVMEDNANQPYYNYCKYMEEVTEYALKKYLQLVAEGIINVSQN</sequence>
<dbReference type="EMBL" id="AAYG02000011">
    <property type="protein sequence ID" value="EDN78154.1"/>
    <property type="molecule type" value="Genomic_DNA"/>
</dbReference>
<dbReference type="InterPro" id="IPR013785">
    <property type="entry name" value="Aldolase_TIM"/>
</dbReference>
<dbReference type="InterPro" id="IPR023885">
    <property type="entry name" value="4Fe4S-binding_SPASM_dom"/>
</dbReference>
<dbReference type="PaxDb" id="411470-RUMGNA_01458"/>
<dbReference type="eggNOG" id="COG0641">
    <property type="taxonomic scope" value="Bacteria"/>
</dbReference>
<keyword evidence="2" id="KW-0949">S-adenosyl-L-methionine</keyword>
<dbReference type="GO" id="GO:0046872">
    <property type="term" value="F:metal ion binding"/>
    <property type="evidence" value="ECO:0007669"/>
    <property type="project" value="UniProtKB-KW"/>
</dbReference>
<dbReference type="GO" id="GO:0051536">
    <property type="term" value="F:iron-sulfur cluster binding"/>
    <property type="evidence" value="ECO:0007669"/>
    <property type="project" value="UniProtKB-KW"/>
</dbReference>
<dbReference type="GeneID" id="57433830"/>
<dbReference type="SFLD" id="SFLDG01384">
    <property type="entry name" value="thioether_bond_formation_requi"/>
    <property type="match status" value="1"/>
</dbReference>
<dbReference type="SUPFAM" id="SSF102114">
    <property type="entry name" value="Radical SAM enzymes"/>
    <property type="match status" value="1"/>
</dbReference>
<dbReference type="SFLD" id="SFLDS00029">
    <property type="entry name" value="Radical_SAM"/>
    <property type="match status" value="1"/>
</dbReference>
<comment type="caution">
    <text evidence="7">The sequence shown here is derived from an EMBL/GenBank/DDBJ whole genome shotgun (WGS) entry which is preliminary data.</text>
</comment>
<evidence type="ECO:0000256" key="4">
    <source>
        <dbReference type="ARBA" id="ARBA00023004"/>
    </source>
</evidence>
<evidence type="ECO:0000313" key="8">
    <source>
        <dbReference type="Proteomes" id="UP000004410"/>
    </source>
</evidence>
<dbReference type="PANTHER" id="PTHR43273">
    <property type="entry name" value="ANAEROBIC SULFATASE-MATURATING ENZYME HOMOLOG ASLB-RELATED"/>
    <property type="match status" value="1"/>
</dbReference>
<proteinExistence type="predicted"/>
<evidence type="ECO:0000256" key="5">
    <source>
        <dbReference type="ARBA" id="ARBA00023014"/>
    </source>
</evidence>
<dbReference type="CDD" id="cd01335">
    <property type="entry name" value="Radical_SAM"/>
    <property type="match status" value="1"/>
</dbReference>